<keyword evidence="2" id="KW-0863">Zinc-finger</keyword>
<dbReference type="InterPro" id="IPR031160">
    <property type="entry name" value="F_BAR_dom"/>
</dbReference>
<feature type="region of interest" description="Disordered" evidence="5">
    <location>
        <begin position="874"/>
        <end position="1433"/>
    </location>
</feature>
<feature type="compositionally biased region" description="Polar residues" evidence="5">
    <location>
        <begin position="1182"/>
        <end position="1194"/>
    </location>
</feature>
<keyword evidence="1" id="KW-0343">GTPase activation</keyword>
<dbReference type="OrthoDB" id="79452at2759"/>
<dbReference type="SUPFAM" id="SSF103657">
    <property type="entry name" value="BAR/IMD domain-like"/>
    <property type="match status" value="1"/>
</dbReference>
<dbReference type="SUPFAM" id="SSF48350">
    <property type="entry name" value="GTPase activation domain, GAP"/>
    <property type="match status" value="1"/>
</dbReference>
<feature type="compositionally biased region" description="Low complexity" evidence="5">
    <location>
        <begin position="1050"/>
        <end position="1059"/>
    </location>
</feature>
<feature type="domain" description="F-BAR" evidence="7">
    <location>
        <begin position="42"/>
        <end position="298"/>
    </location>
</feature>
<feature type="compositionally biased region" description="Polar residues" evidence="5">
    <location>
        <begin position="1115"/>
        <end position="1125"/>
    </location>
</feature>
<feature type="region of interest" description="Disordered" evidence="5">
    <location>
        <begin position="328"/>
        <end position="406"/>
    </location>
</feature>
<reference evidence="8 9" key="1">
    <citation type="submission" date="2019-01" db="EMBL/GenBank/DDBJ databases">
        <title>A draft genome assembly of the solar-powered sea slug Elysia chlorotica.</title>
        <authorList>
            <person name="Cai H."/>
            <person name="Li Q."/>
            <person name="Fang X."/>
            <person name="Li J."/>
            <person name="Curtis N.E."/>
            <person name="Altenburger A."/>
            <person name="Shibata T."/>
            <person name="Feng M."/>
            <person name="Maeda T."/>
            <person name="Schwartz J.A."/>
            <person name="Shigenobu S."/>
            <person name="Lundholm N."/>
            <person name="Nishiyama T."/>
            <person name="Yang H."/>
            <person name="Hasebe M."/>
            <person name="Li S."/>
            <person name="Pierce S.K."/>
            <person name="Wang J."/>
        </authorList>
    </citation>
    <scope>NUCLEOTIDE SEQUENCE [LARGE SCALE GENOMIC DNA]</scope>
    <source>
        <strain evidence="8">EC2010</strain>
        <tissue evidence="8">Whole organism of an adult</tissue>
    </source>
</reference>
<name>A0A433T7Y0_ELYCH</name>
<dbReference type="GO" id="GO:0007165">
    <property type="term" value="P:signal transduction"/>
    <property type="evidence" value="ECO:0007669"/>
    <property type="project" value="InterPro"/>
</dbReference>
<proteinExistence type="predicted"/>
<dbReference type="GO" id="GO:0051056">
    <property type="term" value="P:regulation of small GTPase mediated signal transduction"/>
    <property type="evidence" value="ECO:0007669"/>
    <property type="project" value="UniProtKB-ARBA"/>
</dbReference>
<feature type="compositionally biased region" description="Polar residues" evidence="5">
    <location>
        <begin position="1263"/>
        <end position="1284"/>
    </location>
</feature>
<dbReference type="Pfam" id="PF00620">
    <property type="entry name" value="RhoGAP"/>
    <property type="match status" value="1"/>
</dbReference>
<gene>
    <name evidence="8" type="ORF">EGW08_014586</name>
</gene>
<feature type="domain" description="Rho-GAP" evidence="6">
    <location>
        <begin position="472"/>
        <end position="666"/>
    </location>
</feature>
<dbReference type="InterPro" id="IPR027267">
    <property type="entry name" value="AH/BAR_dom_sf"/>
</dbReference>
<feature type="compositionally biased region" description="Low complexity" evidence="5">
    <location>
        <begin position="1387"/>
        <end position="1422"/>
    </location>
</feature>
<feature type="compositionally biased region" description="Low complexity" evidence="5">
    <location>
        <begin position="1195"/>
        <end position="1259"/>
    </location>
</feature>
<dbReference type="InterPro" id="IPR008936">
    <property type="entry name" value="Rho_GTPase_activation_prot"/>
</dbReference>
<feature type="compositionally biased region" description="Basic and acidic residues" evidence="5">
    <location>
        <begin position="1060"/>
        <end position="1071"/>
    </location>
</feature>
<keyword evidence="2" id="KW-0479">Metal-binding</keyword>
<dbReference type="InterPro" id="IPR000198">
    <property type="entry name" value="RhoGAP_dom"/>
</dbReference>
<evidence type="ECO:0000259" key="6">
    <source>
        <dbReference type="PROSITE" id="PS50238"/>
    </source>
</evidence>
<dbReference type="InterPro" id="IPR054713">
    <property type="entry name" value="GMIP/FCHO2-like_FCH"/>
</dbReference>
<dbReference type="STRING" id="188477.A0A433T7Y0"/>
<evidence type="ECO:0000259" key="7">
    <source>
        <dbReference type="PROSITE" id="PS51741"/>
    </source>
</evidence>
<evidence type="ECO:0000313" key="9">
    <source>
        <dbReference type="Proteomes" id="UP000271974"/>
    </source>
</evidence>
<evidence type="ECO:0000313" key="8">
    <source>
        <dbReference type="EMBL" id="RUS77643.1"/>
    </source>
</evidence>
<dbReference type="Pfam" id="PF22699">
    <property type="entry name" value="GMIP-like_FCH"/>
    <property type="match status" value="1"/>
</dbReference>
<comment type="caution">
    <text evidence="8">The sequence shown here is derived from an EMBL/GenBank/DDBJ whole genome shotgun (WGS) entry which is preliminary data.</text>
</comment>
<feature type="compositionally biased region" description="Low complexity" evidence="5">
    <location>
        <begin position="378"/>
        <end position="398"/>
    </location>
</feature>
<dbReference type="InterPro" id="IPR051025">
    <property type="entry name" value="RhoGAP"/>
</dbReference>
<feature type="compositionally biased region" description="Polar residues" evidence="5">
    <location>
        <begin position="931"/>
        <end position="953"/>
    </location>
</feature>
<dbReference type="Proteomes" id="UP000271974">
    <property type="component" value="Unassembled WGS sequence"/>
</dbReference>
<organism evidence="8 9">
    <name type="scientific">Elysia chlorotica</name>
    <name type="common">Eastern emerald elysia</name>
    <name type="synonym">Sea slug</name>
    <dbReference type="NCBI Taxonomy" id="188477"/>
    <lineage>
        <taxon>Eukaryota</taxon>
        <taxon>Metazoa</taxon>
        <taxon>Spiralia</taxon>
        <taxon>Lophotrochozoa</taxon>
        <taxon>Mollusca</taxon>
        <taxon>Gastropoda</taxon>
        <taxon>Heterobranchia</taxon>
        <taxon>Euthyneura</taxon>
        <taxon>Panpulmonata</taxon>
        <taxon>Sacoglossa</taxon>
        <taxon>Placobranchoidea</taxon>
        <taxon>Plakobranchidae</taxon>
        <taxon>Elysia</taxon>
    </lineage>
</organism>
<keyword evidence="2" id="KW-0862">Zinc</keyword>
<evidence type="ECO:0008006" key="10">
    <source>
        <dbReference type="Google" id="ProtNLM"/>
    </source>
</evidence>
<dbReference type="PROSITE" id="PS51741">
    <property type="entry name" value="F_BAR"/>
    <property type="match status" value="1"/>
</dbReference>
<sequence length="1433" mass="154975">MGDLGPQLVMDLRARSMNNIAVEDEITEKTLEEVAEDEISPEELDSILVSMETGLGLALQRAKVWSKYIADIIAYIDKKAQLELDYAKNISRLAHSLQHSLKKEGFLPLQSVYCTVLNQDTEFASNLQITQSLLQAQKFIDPLTARRSEHDKVYKSVKDVWHREYRKMTESVTNLRKAQALYNSRQQDRDRARELALKADGEKQEKRRKAEEEAMHKAAEAETTYKACVAEANYRQHELFKVKGEQLARIREQIQMCDQVMKEVTTDYFQLYHTIVSPLPLQYLTLSESSKNYVPGSQYAEYVRRLPNPSRPCQPAVFMFEPYIQGQKPSEAERKESVHSNGSVSELHSPEGSPVTSPRRDKYRIPVKAWGQQVPGGTSDTDSASCSSKSHESSPSGSPHRGQRRLVSSHSLDELTEEEILAAAAAASSHHHKDKRAHQMKRMMSVQGADNLQIPGLLMGGRTHRRNTTFGVDFQEQVDTFQTKVPPIVSKCLEEIEKRGHMVKGIYRVSGVKSKVEHLCQRFDIDPEAVDLSDVHPNIISNVLKLYLRQLPEPLLTFRLYPEFIHTAKENMSGQLVGDQLIEKLQKLIRKLPSSNLRTSAVLMHHLQRVADNADVNQMSASNLGIVFGPTLLRPLEGSASLASLVDTPHQTRAIELLVTHAHVVFGPSEDFQVTPDQTPIEQLEEASAQGQKSAKKNLSEPTSSDIADEETSGLGTSFSGGGTSSGPSPCEFVLPGMANQDRNDSQSIAINAERDLAMTKPDSQTVRGASQPMAQVTKSASSPSVAHLALISQPATIAGEAKSKSEVLCGDEKMKATESHQSTACKPETEESNKLREEASERKRPHSQQLKNIMYLTKAPSMEGTVDDFYPKTTFVPADPPGPPVDSKSSPCIAADIGPPSLAEKPISDKKAVAPPCSKPVEMDSKPVCAQTTPSSLVSPASTTQARPSQATSISSSRRSILEEMPIPTMSSPPPARSSSSDGGKSSEAAMTIPASPTIKRREISRIPTSPQLLRAADNLDSRKHDKWRQQQRKLVTAIKTDPKIGAGSPTSSTSSQPSEKEKPASKVDRSSVVLDDFSGGCALSSRPSSQNEETLGMGRKSVSDQDRKDKTLQTDNKQTSGAENRSDPTMERRKILENKTQSPPTVRSMGPIKTNSPKLGESSRQKLQPFGSPSLAKPRQFNTSCSSPSKKQTTSAVTASSGSSKSTGSLATAPSTAKPTSTSSSISSSTSTESLKRSTPSIATSSSQSATQSSRPAKSVVGTSSSLNKSNSEDGSVTTASLSGVKPSPVASSVTRKGSGRAGDTPTSFSKPTRKTTTGAVGVQSRKEGSDSSPARQRKLSSEAASPGQPPSKPIQGRGTPTGSPRRVHERSQGLEAAGKQGGRSQKASQASASVKASPPTTSASTASTSSTSAGTAASSKLSQDRTPRFV</sequence>
<feature type="compositionally biased region" description="Low complexity" evidence="5">
    <location>
        <begin position="978"/>
        <end position="988"/>
    </location>
</feature>
<evidence type="ECO:0000256" key="2">
    <source>
        <dbReference type="ARBA" id="ARBA00022771"/>
    </source>
</evidence>
<dbReference type="PANTHER" id="PTHR15228:SF25">
    <property type="entry name" value="F-BAR DOMAIN-CONTAINING PROTEIN"/>
    <property type="match status" value="1"/>
</dbReference>
<feature type="compositionally biased region" description="Basic and acidic residues" evidence="5">
    <location>
        <begin position="1126"/>
        <end position="1139"/>
    </location>
</feature>
<keyword evidence="3 4" id="KW-0175">Coiled coil</keyword>
<feature type="compositionally biased region" description="Polar residues" evidence="5">
    <location>
        <begin position="1307"/>
        <end position="1321"/>
    </location>
</feature>
<feature type="compositionally biased region" description="Basic and acidic residues" evidence="5">
    <location>
        <begin position="828"/>
        <end position="843"/>
    </location>
</feature>
<feature type="region of interest" description="Disordered" evidence="5">
    <location>
        <begin position="685"/>
        <end position="742"/>
    </location>
</feature>
<keyword evidence="9" id="KW-1185">Reference proteome</keyword>
<dbReference type="PROSITE" id="PS50238">
    <property type="entry name" value="RHOGAP"/>
    <property type="match status" value="1"/>
</dbReference>
<dbReference type="GO" id="GO:0005096">
    <property type="term" value="F:GTPase activator activity"/>
    <property type="evidence" value="ECO:0007669"/>
    <property type="project" value="UniProtKB-KW"/>
</dbReference>
<evidence type="ECO:0000256" key="1">
    <source>
        <dbReference type="ARBA" id="ARBA00022468"/>
    </source>
</evidence>
<protein>
    <recommendedName>
        <fullName evidence="10">Rho-GAP domain-containing protein</fullName>
    </recommendedName>
</protein>
<evidence type="ECO:0000256" key="5">
    <source>
        <dbReference type="SAM" id="MobiDB-lite"/>
    </source>
</evidence>
<accession>A0A433T7Y0</accession>
<evidence type="ECO:0000256" key="3">
    <source>
        <dbReference type="ARBA" id="ARBA00023054"/>
    </source>
</evidence>
<dbReference type="PANTHER" id="PTHR15228">
    <property type="entry name" value="SPERMATHECAL PHYSIOLOGY VARIANT"/>
    <property type="match status" value="1"/>
</dbReference>
<dbReference type="Gene3D" id="1.10.555.10">
    <property type="entry name" value="Rho GTPase activation protein"/>
    <property type="match status" value="1"/>
</dbReference>
<dbReference type="SMART" id="SM00324">
    <property type="entry name" value="RhoGAP"/>
    <property type="match status" value="1"/>
</dbReference>
<feature type="region of interest" description="Disordered" evidence="5">
    <location>
        <begin position="812"/>
        <end position="852"/>
    </location>
</feature>
<dbReference type="GO" id="GO:0008270">
    <property type="term" value="F:zinc ion binding"/>
    <property type="evidence" value="ECO:0007669"/>
    <property type="project" value="UniProtKB-KW"/>
</dbReference>
<dbReference type="EMBL" id="RQTK01000563">
    <property type="protein sequence ID" value="RUS77643.1"/>
    <property type="molecule type" value="Genomic_DNA"/>
</dbReference>
<evidence type="ECO:0000256" key="4">
    <source>
        <dbReference type="PROSITE-ProRule" id="PRU01077"/>
    </source>
</evidence>
<feature type="compositionally biased region" description="Basic and acidic residues" evidence="5">
    <location>
        <begin position="1103"/>
        <end position="1114"/>
    </location>
</feature>
<dbReference type="Gene3D" id="1.20.1270.60">
    <property type="entry name" value="Arfaptin homology (AH) domain/BAR domain"/>
    <property type="match status" value="1"/>
</dbReference>